<reference evidence="1 2" key="1">
    <citation type="submission" date="2016-03" db="EMBL/GenBank/DDBJ databases">
        <title>Pediococcus and Lactobacillus from brewery environment - whole genome sequencing and assembly.</title>
        <authorList>
            <person name="Behr J."/>
            <person name="Geissler A.J."/>
            <person name="Vogel R.F."/>
        </authorList>
    </citation>
    <scope>NUCLEOTIDE SEQUENCE [LARGE SCALE GENOMIC DNA]</scope>
    <source>
        <strain evidence="1 2">TMW 1.1989</strain>
    </source>
</reference>
<protein>
    <submittedName>
        <fullName evidence="1">Uncharacterized protein</fullName>
    </submittedName>
</protein>
<gene>
    <name evidence="1" type="ORF">AYR53_02330</name>
</gene>
<dbReference type="RefSeq" id="WP_068226037.1">
    <property type="nucleotide sequence ID" value="NZ_CP014623.1"/>
</dbReference>
<dbReference type="Proteomes" id="UP000078582">
    <property type="component" value="Chromosome"/>
</dbReference>
<proteinExistence type="predicted"/>
<evidence type="ECO:0000313" key="1">
    <source>
        <dbReference type="EMBL" id="ANK61702.1"/>
    </source>
</evidence>
<accession>A0A192H0D5</accession>
<evidence type="ECO:0000313" key="2">
    <source>
        <dbReference type="Proteomes" id="UP000078582"/>
    </source>
</evidence>
<sequence length="93" mass="10630">MMTQCTSLVTGGFGHMMSNGTGAFGWLTLLVVLGAIITVIAFNRKRETVRQEIHQERPTTAREILEQEFAAGHISQQEYFQRLEVLQETQKRY</sequence>
<dbReference type="AlphaFoldDB" id="A0A192H0D5"/>
<keyword evidence="2" id="KW-1185">Reference proteome</keyword>
<dbReference type="GeneID" id="42981073"/>
<dbReference type="KEGG" id="lbt:AYR52_10995"/>
<name>A0A192H0D5_9LACO</name>
<dbReference type="EMBL" id="CP014873">
    <property type="protein sequence ID" value="ANK61702.1"/>
    <property type="molecule type" value="Genomic_DNA"/>
</dbReference>
<organism evidence="1 2">
    <name type="scientific">Loigolactobacillus backii</name>
    <dbReference type="NCBI Taxonomy" id="375175"/>
    <lineage>
        <taxon>Bacteria</taxon>
        <taxon>Bacillati</taxon>
        <taxon>Bacillota</taxon>
        <taxon>Bacilli</taxon>
        <taxon>Lactobacillales</taxon>
        <taxon>Lactobacillaceae</taxon>
        <taxon>Loigolactobacillus</taxon>
    </lineage>
</organism>